<gene>
    <name evidence="2" type="ORF">B0F90DRAFT_1742487</name>
</gene>
<protein>
    <submittedName>
        <fullName evidence="2">Uncharacterized protein</fullName>
    </submittedName>
</protein>
<dbReference type="AlphaFoldDB" id="A0AAD4M033"/>
<evidence type="ECO:0000313" key="3">
    <source>
        <dbReference type="Proteomes" id="UP001203297"/>
    </source>
</evidence>
<organism evidence="2 3">
    <name type="scientific">Multifurca ochricompacta</name>
    <dbReference type="NCBI Taxonomy" id="376703"/>
    <lineage>
        <taxon>Eukaryota</taxon>
        <taxon>Fungi</taxon>
        <taxon>Dikarya</taxon>
        <taxon>Basidiomycota</taxon>
        <taxon>Agaricomycotina</taxon>
        <taxon>Agaricomycetes</taxon>
        <taxon>Russulales</taxon>
        <taxon>Russulaceae</taxon>
        <taxon>Multifurca</taxon>
    </lineage>
</organism>
<comment type="caution">
    <text evidence="2">The sequence shown here is derived from an EMBL/GenBank/DDBJ whole genome shotgun (WGS) entry which is preliminary data.</text>
</comment>
<keyword evidence="3" id="KW-1185">Reference proteome</keyword>
<dbReference type="EMBL" id="WTXG01000041">
    <property type="protein sequence ID" value="KAI0297029.1"/>
    <property type="molecule type" value="Genomic_DNA"/>
</dbReference>
<feature type="region of interest" description="Disordered" evidence="1">
    <location>
        <begin position="39"/>
        <end position="66"/>
    </location>
</feature>
<feature type="non-terminal residue" evidence="2">
    <location>
        <position position="1"/>
    </location>
</feature>
<name>A0AAD4M033_9AGAM</name>
<proteinExistence type="predicted"/>
<sequence length="66" mass="7209">MIVGWISQILRRSVLNILSRSRQPLICHLCLAAALSDEPSSDTSVAAPNPPEALGEFLDNNFSMEL</sequence>
<evidence type="ECO:0000256" key="1">
    <source>
        <dbReference type="SAM" id="MobiDB-lite"/>
    </source>
</evidence>
<dbReference type="Proteomes" id="UP001203297">
    <property type="component" value="Unassembled WGS sequence"/>
</dbReference>
<evidence type="ECO:0000313" key="2">
    <source>
        <dbReference type="EMBL" id="KAI0297029.1"/>
    </source>
</evidence>
<reference evidence="2" key="1">
    <citation type="journal article" date="2022" name="New Phytol.">
        <title>Evolutionary transition to the ectomycorrhizal habit in the genomes of a hyperdiverse lineage of mushroom-forming fungi.</title>
        <authorList>
            <person name="Looney B."/>
            <person name="Miyauchi S."/>
            <person name="Morin E."/>
            <person name="Drula E."/>
            <person name="Courty P.E."/>
            <person name="Kohler A."/>
            <person name="Kuo A."/>
            <person name="LaButti K."/>
            <person name="Pangilinan J."/>
            <person name="Lipzen A."/>
            <person name="Riley R."/>
            <person name="Andreopoulos W."/>
            <person name="He G."/>
            <person name="Johnson J."/>
            <person name="Nolan M."/>
            <person name="Tritt A."/>
            <person name="Barry K.W."/>
            <person name="Grigoriev I.V."/>
            <person name="Nagy L.G."/>
            <person name="Hibbett D."/>
            <person name="Henrissat B."/>
            <person name="Matheny P.B."/>
            <person name="Labbe J."/>
            <person name="Martin F.M."/>
        </authorList>
    </citation>
    <scope>NUCLEOTIDE SEQUENCE</scope>
    <source>
        <strain evidence="2">BPL690</strain>
    </source>
</reference>
<accession>A0AAD4M033</accession>